<dbReference type="Proteomes" id="UP000823046">
    <property type="component" value="Unassembled WGS sequence"/>
</dbReference>
<protein>
    <submittedName>
        <fullName evidence="2">Thioredoxin-like protein TLP1</fullName>
    </submittedName>
</protein>
<keyword evidence="3" id="KW-1185">Reference proteome</keyword>
<accession>A0ABQ7J8I9</accession>
<dbReference type="InterPro" id="IPR013766">
    <property type="entry name" value="Thioredoxin_domain"/>
</dbReference>
<name>A0ABQ7J8I9_9APIC</name>
<evidence type="ECO:0000313" key="2">
    <source>
        <dbReference type="EMBL" id="KAF8820311.1"/>
    </source>
</evidence>
<sequence>MSSLPFLNKLNKFVTPFAILSQATGSGKQMGAVFSSLSRKHYILQSLQRRNFNSVLSYTVNVLTNPTISHNCPPGQVHRFFPLNRVHCRTLLTEVDSVEAYQKKIDTEKLVVVQYSASWCGPCRQMKPIMSKLSNEEHDVEFLFVDIDDQSYLAQQAGIENVPTFVLMKKGKTVDKIIGANADKLRSSMQKYK</sequence>
<dbReference type="InterPro" id="IPR036249">
    <property type="entry name" value="Thioredoxin-like_sf"/>
</dbReference>
<organism evidence="2 3">
    <name type="scientific">Cardiosporidium cionae</name>
    <dbReference type="NCBI Taxonomy" id="476202"/>
    <lineage>
        <taxon>Eukaryota</taxon>
        <taxon>Sar</taxon>
        <taxon>Alveolata</taxon>
        <taxon>Apicomplexa</taxon>
        <taxon>Aconoidasida</taxon>
        <taxon>Nephromycida</taxon>
        <taxon>Cardiosporidium</taxon>
    </lineage>
</organism>
<evidence type="ECO:0000313" key="3">
    <source>
        <dbReference type="Proteomes" id="UP000823046"/>
    </source>
</evidence>
<feature type="domain" description="Thioredoxin" evidence="1">
    <location>
        <begin position="72"/>
        <end position="193"/>
    </location>
</feature>
<dbReference type="CDD" id="cd02947">
    <property type="entry name" value="TRX_family"/>
    <property type="match status" value="1"/>
</dbReference>
<dbReference type="InterPro" id="IPR017937">
    <property type="entry name" value="Thioredoxin_CS"/>
</dbReference>
<dbReference type="InterPro" id="IPR050620">
    <property type="entry name" value="Thioredoxin_H-type-like"/>
</dbReference>
<dbReference type="Pfam" id="PF00085">
    <property type="entry name" value="Thioredoxin"/>
    <property type="match status" value="1"/>
</dbReference>
<dbReference type="PROSITE" id="PS51354">
    <property type="entry name" value="GLUTAREDOXIN_2"/>
    <property type="match status" value="1"/>
</dbReference>
<dbReference type="EMBL" id="JADAQX010000420">
    <property type="protein sequence ID" value="KAF8820311.1"/>
    <property type="molecule type" value="Genomic_DNA"/>
</dbReference>
<comment type="caution">
    <text evidence="2">The sequence shown here is derived from an EMBL/GenBank/DDBJ whole genome shotgun (WGS) entry which is preliminary data.</text>
</comment>
<gene>
    <name evidence="2" type="primary">TLP1</name>
    <name evidence="2" type="ORF">IE077_003298</name>
</gene>
<dbReference type="PRINTS" id="PR00421">
    <property type="entry name" value="THIOREDOXIN"/>
</dbReference>
<reference evidence="2 3" key="1">
    <citation type="journal article" date="2020" name="bioRxiv">
        <title>Metabolic contributions of an alphaproteobacterial endosymbiont in the apicomplexan Cardiosporidium cionae.</title>
        <authorList>
            <person name="Hunter E.S."/>
            <person name="Paight C.J."/>
            <person name="Lane C.E."/>
        </authorList>
    </citation>
    <scope>NUCLEOTIDE SEQUENCE [LARGE SCALE GENOMIC DNA]</scope>
    <source>
        <strain evidence="2">ESH_2018</strain>
    </source>
</reference>
<proteinExistence type="predicted"/>
<dbReference type="PANTHER" id="PTHR10438">
    <property type="entry name" value="THIOREDOXIN"/>
    <property type="match status" value="1"/>
</dbReference>
<dbReference type="PROSITE" id="PS51352">
    <property type="entry name" value="THIOREDOXIN_2"/>
    <property type="match status" value="1"/>
</dbReference>
<dbReference type="PROSITE" id="PS00194">
    <property type="entry name" value="THIOREDOXIN_1"/>
    <property type="match status" value="1"/>
</dbReference>
<dbReference type="PANTHER" id="PTHR10438:SF468">
    <property type="entry name" value="THIOREDOXIN-1-RELATED"/>
    <property type="match status" value="1"/>
</dbReference>
<dbReference type="SUPFAM" id="SSF52833">
    <property type="entry name" value="Thioredoxin-like"/>
    <property type="match status" value="1"/>
</dbReference>
<evidence type="ECO:0000259" key="1">
    <source>
        <dbReference type="PROSITE" id="PS51352"/>
    </source>
</evidence>
<dbReference type="Gene3D" id="3.40.30.10">
    <property type="entry name" value="Glutaredoxin"/>
    <property type="match status" value="1"/>
</dbReference>